<dbReference type="EMBL" id="LLXH01000004">
    <property type="protein sequence ID" value="PKC76336.1"/>
    <property type="molecule type" value="Genomic_DNA"/>
</dbReference>
<dbReference type="VEuPathDB" id="FungiDB:FUN_015234"/>
<reference evidence="1 2" key="2">
    <citation type="submission" date="2017-10" db="EMBL/GenBank/DDBJ databases">
        <title>Genome analyses suggest a sexual origin of heterokaryosis in a supposedly ancient asexual fungus.</title>
        <authorList>
            <person name="Corradi N."/>
            <person name="Sedzielewska K."/>
            <person name="Noel J."/>
            <person name="Charron P."/>
            <person name="Farinelli L."/>
            <person name="Marton T."/>
            <person name="Kruger M."/>
            <person name="Pelin A."/>
            <person name="Brachmann A."/>
            <person name="Corradi N."/>
        </authorList>
    </citation>
    <scope>NUCLEOTIDE SEQUENCE [LARGE SCALE GENOMIC DNA]</scope>
    <source>
        <strain evidence="1 2">A1</strain>
    </source>
</reference>
<reference evidence="1 2" key="1">
    <citation type="submission" date="2017-10" db="EMBL/GenBank/DDBJ databases">
        <title>Extensive intraspecific genome diversity in a model arbuscular mycorrhizal fungus.</title>
        <authorList>
            <person name="Chen E.C.H."/>
            <person name="Morin E."/>
            <person name="Baudet D."/>
            <person name="Noel J."/>
            <person name="Ndikumana S."/>
            <person name="Charron P."/>
            <person name="St-Onge C."/>
            <person name="Giorgi J."/>
            <person name="Grigoriev I.V."/>
            <person name="Roux C."/>
            <person name="Martin F.M."/>
            <person name="Corradi N."/>
        </authorList>
    </citation>
    <scope>NUCLEOTIDE SEQUENCE [LARGE SCALE GENOMIC DNA]</scope>
    <source>
        <strain evidence="1 2">A1</strain>
    </source>
</reference>
<organism evidence="1 2">
    <name type="scientific">Rhizophagus irregularis</name>
    <dbReference type="NCBI Taxonomy" id="588596"/>
    <lineage>
        <taxon>Eukaryota</taxon>
        <taxon>Fungi</taxon>
        <taxon>Fungi incertae sedis</taxon>
        <taxon>Mucoromycota</taxon>
        <taxon>Glomeromycotina</taxon>
        <taxon>Glomeromycetes</taxon>
        <taxon>Glomerales</taxon>
        <taxon>Glomeraceae</taxon>
        <taxon>Rhizophagus</taxon>
    </lineage>
</organism>
<proteinExistence type="predicted"/>
<comment type="caution">
    <text evidence="1">The sequence shown here is derived from an EMBL/GenBank/DDBJ whole genome shotgun (WGS) entry which is preliminary data.</text>
</comment>
<dbReference type="VEuPathDB" id="FungiDB:RhiirA1_528073"/>
<evidence type="ECO:0000313" key="2">
    <source>
        <dbReference type="Proteomes" id="UP000232688"/>
    </source>
</evidence>
<dbReference type="AlphaFoldDB" id="A0A2N0SLG4"/>
<accession>A0A2N0SLG4</accession>
<sequence length="574" mass="66734">MSIIMSSKKSVRSVATQTFPNHTIERTSTLCITPNCLKTVTEAVQQPTFSMLKITCVQSIEYNLQLIPTMNQLSEEDIQKMDIILSEGKANVNFVNRIDGKLYTLNTKKESIVLKRLCRPEIWKQFGFSNIEPEPIVKSRQFSKKYWLYAAGSQCSMPYISHDQANQIPPHGTLTQLTIILNWVTINDDIHFSLLRRKLTTEKQELSLEIAAIDLAFRSLMKNLLSQRYPLIFSPNYQEKLQSITKYIPTISNSIARIISNSPNDEFRSQTNKHIQETRDRVNLSFPLQQDIKDQNLTSKRIRNILENGLYTIAKDINVPTTSFVEHSSSDEEVLDSRIEEREAAKSRKSSDLKQKTKVTHDVPEADFDVSYQTNDTDYDLSVNLESEDNESLFDNDDMNIIEKVLDVDDVESIFDEFEDNQNLVEEELEQSSDSENYENFWDEEDIQFLFGIKDTTTMNTCNEYTTKFSQKDNIDDDIDLLDYDSFEEEDMHDIDSDLESPNKRNNLNVLSSHLRPKSPFRDKTNDLFQGREIYDSKSQYFLNEKNQDSEDTFFDTILSFFLLRIIYPNRCHL</sequence>
<evidence type="ECO:0000313" key="1">
    <source>
        <dbReference type="EMBL" id="PKC76336.1"/>
    </source>
</evidence>
<dbReference type="Proteomes" id="UP000232688">
    <property type="component" value="Unassembled WGS sequence"/>
</dbReference>
<dbReference type="VEuPathDB" id="FungiDB:RhiirFUN_011029"/>
<name>A0A2N0SLG4_9GLOM</name>
<gene>
    <name evidence="1" type="ORF">RhiirA1_528073</name>
</gene>
<protein>
    <submittedName>
        <fullName evidence="1">Uncharacterized protein</fullName>
    </submittedName>
</protein>